<feature type="compositionally biased region" description="Basic residues" evidence="1">
    <location>
        <begin position="49"/>
        <end position="58"/>
    </location>
</feature>
<keyword evidence="2" id="KW-0732">Signal</keyword>
<feature type="region of interest" description="Disordered" evidence="1">
    <location>
        <begin position="17"/>
        <end position="64"/>
    </location>
</feature>
<proteinExistence type="predicted"/>
<evidence type="ECO:0000313" key="3">
    <source>
        <dbReference type="EMBL" id="AXY73410.1"/>
    </source>
</evidence>
<accession>A0A3B7MJW3</accession>
<protein>
    <recommendedName>
        <fullName evidence="5">Acid-shock protein</fullName>
    </recommendedName>
</protein>
<reference evidence="3 4" key="1">
    <citation type="submission" date="2018-09" db="EMBL/GenBank/DDBJ databases">
        <title>Genome sequencing of strain 6GH32-13.</title>
        <authorList>
            <person name="Weon H.-Y."/>
            <person name="Heo J."/>
            <person name="Kwon S.-W."/>
        </authorList>
    </citation>
    <scope>NUCLEOTIDE SEQUENCE [LARGE SCALE GENOMIC DNA]</scope>
    <source>
        <strain evidence="3 4">5GH32-13</strain>
    </source>
</reference>
<dbReference type="AlphaFoldDB" id="A0A3B7MJW3"/>
<dbReference type="EMBL" id="CP032157">
    <property type="protein sequence ID" value="AXY73410.1"/>
    <property type="molecule type" value="Genomic_DNA"/>
</dbReference>
<organism evidence="3 4">
    <name type="scientific">Paraflavitalea soli</name>
    <dbReference type="NCBI Taxonomy" id="2315862"/>
    <lineage>
        <taxon>Bacteria</taxon>
        <taxon>Pseudomonadati</taxon>
        <taxon>Bacteroidota</taxon>
        <taxon>Chitinophagia</taxon>
        <taxon>Chitinophagales</taxon>
        <taxon>Chitinophagaceae</taxon>
        <taxon>Paraflavitalea</taxon>
    </lineage>
</organism>
<dbReference type="Proteomes" id="UP000263900">
    <property type="component" value="Chromosome"/>
</dbReference>
<sequence length="64" mass="6869">MKKVFLLATLVIALTGLTMAQTTPKPAPKAKKETTAPAKEAPAKDTTKKAAHHHKKHDKTATKP</sequence>
<evidence type="ECO:0000313" key="4">
    <source>
        <dbReference type="Proteomes" id="UP000263900"/>
    </source>
</evidence>
<name>A0A3B7MJW3_9BACT</name>
<dbReference type="KEGG" id="pseg:D3H65_05205"/>
<evidence type="ECO:0000256" key="1">
    <source>
        <dbReference type="SAM" id="MobiDB-lite"/>
    </source>
</evidence>
<evidence type="ECO:0000256" key="2">
    <source>
        <dbReference type="SAM" id="SignalP"/>
    </source>
</evidence>
<feature type="chain" id="PRO_5017666070" description="Acid-shock protein" evidence="2">
    <location>
        <begin position="21"/>
        <end position="64"/>
    </location>
</feature>
<feature type="signal peptide" evidence="2">
    <location>
        <begin position="1"/>
        <end position="20"/>
    </location>
</feature>
<gene>
    <name evidence="3" type="ORF">D3H65_05205</name>
</gene>
<evidence type="ECO:0008006" key="5">
    <source>
        <dbReference type="Google" id="ProtNLM"/>
    </source>
</evidence>
<keyword evidence="4" id="KW-1185">Reference proteome</keyword>
<dbReference type="RefSeq" id="WP_119049248.1">
    <property type="nucleotide sequence ID" value="NZ_CP032157.1"/>
</dbReference>